<sequence length="721" mass="73901">MKRPAAFLLSLLIVAATALFGAPAGAQENPSPEPARLRLDLGQLNPRVITSSDQAITVTGTVTNTGSRRIMKPMARLQIGERLASPRAMDSVLAGNPVQDSPLTDFTSLAEELEPGQSARMEITVPLTGPRGAALRPGVYPLLVNVNGTPEYGGPARLAAVSLLMPVLSTPGHASNQATQRHSKLAVLWPITDSAPHVQSAPFGVPMTLTDDALADELSPGGRLYSLVSAARAAQETNPKIGGSLCFALDPDLLRTVDSMRNGYRVSGGAAGKGADAASNWLAALRALVTGRCVIPLPFADADLTTLGKIRGADGNPDAGLMTTALNGTATIREVLGVESKSGVLWPGGTPDDKALSAISSGGFQTVLTDSGKLRAGGDDETVTGAATLSDGLRAQPTNSMATAGLAGFAPSPQTPTTYSGASQRAVSTQNGLAAVAFEAGLGRTEGANGGPLLVAPPRRWDATTEELNAFLSGLGKLTTAGVTAGSTLDDLLGSAPEGSASLAADTRSDGGAAVASQLSSLDQDSTGLLSAMQIDPRNRVEPKAIVGPVRDALVRGSSTAFGPSAAVASASANATAELAAIRDQVTVEQPKQTFALASGSSPLPVYVHNDLPVGVTAQIVLRNNMGVRPEQADKNLLFPAKGGQTRYVQIEALRAGRLSVDVSLTTPSGTDLGATARFELTSTEYGPITIIVTVVAGCALLLLASRRIYRRIKESRGGTP</sequence>
<evidence type="ECO:0000256" key="1">
    <source>
        <dbReference type="SAM" id="Phobius"/>
    </source>
</evidence>
<keyword evidence="1" id="KW-0472">Membrane</keyword>
<dbReference type="InterPro" id="IPR046112">
    <property type="entry name" value="DUF6049"/>
</dbReference>
<feature type="chain" id="PRO_5031473319" evidence="2">
    <location>
        <begin position="27"/>
        <end position="721"/>
    </location>
</feature>
<dbReference type="Proteomes" id="UP000526734">
    <property type="component" value="Unassembled WGS sequence"/>
</dbReference>
<feature type="signal peptide" evidence="2">
    <location>
        <begin position="1"/>
        <end position="26"/>
    </location>
</feature>
<reference evidence="3 4" key="1">
    <citation type="submission" date="2020-08" db="EMBL/GenBank/DDBJ databases">
        <title>Amycolatopsis sp. nov. DR6-1 isolated from Dendrobium heterocarpum.</title>
        <authorList>
            <person name="Tedsree N."/>
            <person name="Kuncharoen N."/>
            <person name="Likhitwitayawuid K."/>
            <person name="Tanasupawat S."/>
        </authorList>
    </citation>
    <scope>NUCLEOTIDE SEQUENCE [LARGE SCALE GENOMIC DNA]</scope>
    <source>
        <strain evidence="3 4">DR6-1</strain>
    </source>
</reference>
<dbReference type="Pfam" id="PF19516">
    <property type="entry name" value="DUF6049"/>
    <property type="match status" value="1"/>
</dbReference>
<dbReference type="EMBL" id="JACGZW010000007">
    <property type="protein sequence ID" value="MBB1156058.1"/>
    <property type="molecule type" value="Genomic_DNA"/>
</dbReference>
<keyword evidence="1" id="KW-0812">Transmembrane</keyword>
<dbReference type="AlphaFoldDB" id="A0A7W3ZCN2"/>
<protein>
    <submittedName>
        <fullName evidence="3">Glycoprotein</fullName>
    </submittedName>
</protein>
<proteinExistence type="predicted"/>
<dbReference type="RefSeq" id="WP_182893002.1">
    <property type="nucleotide sequence ID" value="NZ_JACGZW010000007.1"/>
</dbReference>
<feature type="transmembrane region" description="Helical" evidence="1">
    <location>
        <begin position="686"/>
        <end position="705"/>
    </location>
</feature>
<organism evidence="3 4">
    <name type="scientific">Amycolatopsis dendrobii</name>
    <dbReference type="NCBI Taxonomy" id="2760662"/>
    <lineage>
        <taxon>Bacteria</taxon>
        <taxon>Bacillati</taxon>
        <taxon>Actinomycetota</taxon>
        <taxon>Actinomycetes</taxon>
        <taxon>Pseudonocardiales</taxon>
        <taxon>Pseudonocardiaceae</taxon>
        <taxon>Amycolatopsis</taxon>
    </lineage>
</organism>
<name>A0A7W3ZCN2_9PSEU</name>
<comment type="caution">
    <text evidence="3">The sequence shown here is derived from an EMBL/GenBank/DDBJ whole genome shotgun (WGS) entry which is preliminary data.</text>
</comment>
<keyword evidence="1" id="KW-1133">Transmembrane helix</keyword>
<gene>
    <name evidence="3" type="ORF">H4281_23150</name>
</gene>
<accession>A0A7W3ZCN2</accession>
<evidence type="ECO:0000313" key="4">
    <source>
        <dbReference type="Proteomes" id="UP000526734"/>
    </source>
</evidence>
<keyword evidence="4" id="KW-1185">Reference proteome</keyword>
<evidence type="ECO:0000256" key="2">
    <source>
        <dbReference type="SAM" id="SignalP"/>
    </source>
</evidence>
<keyword evidence="2" id="KW-0732">Signal</keyword>
<evidence type="ECO:0000313" key="3">
    <source>
        <dbReference type="EMBL" id="MBB1156058.1"/>
    </source>
</evidence>